<reference evidence="1" key="1">
    <citation type="submission" date="2022-06" db="EMBL/GenBank/DDBJ databases">
        <title>Phylogenomic reconstructions and comparative analyses of Kickxellomycotina fungi.</title>
        <authorList>
            <person name="Reynolds N.K."/>
            <person name="Stajich J.E."/>
            <person name="Barry K."/>
            <person name="Grigoriev I.V."/>
            <person name="Crous P."/>
            <person name="Smith M.E."/>
        </authorList>
    </citation>
    <scope>NUCLEOTIDE SEQUENCE</scope>
    <source>
        <strain evidence="1">RSA 2271</strain>
    </source>
</reference>
<gene>
    <name evidence="1" type="ORF">EV182_003960</name>
</gene>
<proteinExistence type="predicted"/>
<dbReference type="EMBL" id="JAMZIH010001120">
    <property type="protein sequence ID" value="KAJ1678483.1"/>
    <property type="molecule type" value="Genomic_DNA"/>
</dbReference>
<sequence>MSKSDPTPNAAIFLTDTDDEIRTKVRKATTDPIDTVSYDPENRPGVANLLQIYASLSPRGLSAKQIAEELFTGKKNQVLKEQTAELIIESTRPVRSELPRLLADHDYLVSCLRKGEEDALRIAVANWNQFKNIVGLSL</sequence>
<protein>
    <submittedName>
        <fullName evidence="1">Uncharacterized protein</fullName>
    </submittedName>
</protein>
<organism evidence="1 2">
    <name type="scientific">Spiromyces aspiralis</name>
    <dbReference type="NCBI Taxonomy" id="68401"/>
    <lineage>
        <taxon>Eukaryota</taxon>
        <taxon>Fungi</taxon>
        <taxon>Fungi incertae sedis</taxon>
        <taxon>Zoopagomycota</taxon>
        <taxon>Kickxellomycotina</taxon>
        <taxon>Kickxellomycetes</taxon>
        <taxon>Kickxellales</taxon>
        <taxon>Kickxellaceae</taxon>
        <taxon>Spiromyces</taxon>
    </lineage>
</organism>
<comment type="caution">
    <text evidence="1">The sequence shown here is derived from an EMBL/GenBank/DDBJ whole genome shotgun (WGS) entry which is preliminary data.</text>
</comment>
<name>A0ACC1HRU4_9FUNG</name>
<evidence type="ECO:0000313" key="2">
    <source>
        <dbReference type="Proteomes" id="UP001145114"/>
    </source>
</evidence>
<accession>A0ACC1HRU4</accession>
<keyword evidence="2" id="KW-1185">Reference proteome</keyword>
<evidence type="ECO:0000313" key="1">
    <source>
        <dbReference type="EMBL" id="KAJ1678483.1"/>
    </source>
</evidence>
<dbReference type="Proteomes" id="UP001145114">
    <property type="component" value="Unassembled WGS sequence"/>
</dbReference>